<comment type="similarity">
    <text evidence="2">Belongs to the ammonium transporter (TC 2.A.49) family. Rh subfamily.</text>
</comment>
<evidence type="ECO:0000259" key="8">
    <source>
        <dbReference type="Pfam" id="PF00909"/>
    </source>
</evidence>
<feature type="transmembrane region" description="Helical" evidence="7">
    <location>
        <begin position="246"/>
        <end position="265"/>
    </location>
</feature>
<dbReference type="Proteomes" id="UP000225706">
    <property type="component" value="Unassembled WGS sequence"/>
</dbReference>
<evidence type="ECO:0000256" key="3">
    <source>
        <dbReference type="ARBA" id="ARBA00022692"/>
    </source>
</evidence>
<protein>
    <submittedName>
        <fullName evidence="9">Ammonium transporter Rh type B</fullName>
    </submittedName>
</protein>
<feature type="compositionally biased region" description="Acidic residues" evidence="6">
    <location>
        <begin position="481"/>
        <end position="493"/>
    </location>
</feature>
<comment type="subcellular location">
    <subcellularLocation>
        <location evidence="1">Membrane</location>
        <topology evidence="1">Multi-pass membrane protein</topology>
    </subcellularLocation>
</comment>
<feature type="transmembrane region" description="Helical" evidence="7">
    <location>
        <begin position="175"/>
        <end position="194"/>
    </location>
</feature>
<dbReference type="Gene3D" id="1.10.3430.10">
    <property type="entry name" value="Ammonium transporter AmtB like domains"/>
    <property type="match status" value="1"/>
</dbReference>
<evidence type="ECO:0000256" key="1">
    <source>
        <dbReference type="ARBA" id="ARBA00004141"/>
    </source>
</evidence>
<feature type="transmembrane region" description="Helical" evidence="7">
    <location>
        <begin position="121"/>
        <end position="139"/>
    </location>
</feature>
<dbReference type="GO" id="GO:0008519">
    <property type="term" value="F:ammonium channel activity"/>
    <property type="evidence" value="ECO:0007669"/>
    <property type="project" value="InterPro"/>
</dbReference>
<keyword evidence="4 7" id="KW-1133">Transmembrane helix</keyword>
<feature type="region of interest" description="Disordered" evidence="6">
    <location>
        <begin position="457"/>
        <end position="493"/>
    </location>
</feature>
<feature type="transmembrane region" description="Helical" evidence="7">
    <location>
        <begin position="214"/>
        <end position="234"/>
    </location>
</feature>
<dbReference type="InterPro" id="IPR029020">
    <property type="entry name" value="Ammonium/urea_transptr"/>
</dbReference>
<accession>A0A2B4SSL0</accession>
<comment type="caution">
    <text evidence="9">The sequence shown here is derived from an EMBL/GenBank/DDBJ whole genome shotgun (WGS) entry which is preliminary data.</text>
</comment>
<evidence type="ECO:0000256" key="5">
    <source>
        <dbReference type="ARBA" id="ARBA00023136"/>
    </source>
</evidence>
<evidence type="ECO:0000256" key="6">
    <source>
        <dbReference type="SAM" id="MobiDB-lite"/>
    </source>
</evidence>
<dbReference type="InterPro" id="IPR024041">
    <property type="entry name" value="NH4_transpt_AmtB-like_dom"/>
</dbReference>
<feature type="compositionally biased region" description="Polar residues" evidence="6">
    <location>
        <begin position="467"/>
        <end position="480"/>
    </location>
</feature>
<evidence type="ECO:0000256" key="7">
    <source>
        <dbReference type="SAM" id="Phobius"/>
    </source>
</evidence>
<dbReference type="GO" id="GO:0097272">
    <property type="term" value="P:ammonium homeostasis"/>
    <property type="evidence" value="ECO:0007669"/>
    <property type="project" value="TreeGrafter"/>
</dbReference>
<evidence type="ECO:0000256" key="2">
    <source>
        <dbReference type="ARBA" id="ARBA00011036"/>
    </source>
</evidence>
<evidence type="ECO:0000256" key="4">
    <source>
        <dbReference type="ARBA" id="ARBA00022989"/>
    </source>
</evidence>
<keyword evidence="3 7" id="KW-0812">Transmembrane</keyword>
<dbReference type="AlphaFoldDB" id="A0A2B4SSL0"/>
<evidence type="ECO:0000313" key="9">
    <source>
        <dbReference type="EMBL" id="PFX33664.1"/>
    </source>
</evidence>
<dbReference type="PANTHER" id="PTHR11730">
    <property type="entry name" value="AMMONIUM TRANSPORTER"/>
    <property type="match status" value="1"/>
</dbReference>
<dbReference type="GO" id="GO:0005886">
    <property type="term" value="C:plasma membrane"/>
    <property type="evidence" value="ECO:0007669"/>
    <property type="project" value="InterPro"/>
</dbReference>
<evidence type="ECO:0000313" key="10">
    <source>
        <dbReference type="Proteomes" id="UP000225706"/>
    </source>
</evidence>
<gene>
    <name evidence="9" type="primary">rhbg</name>
    <name evidence="9" type="ORF">AWC38_SpisGene1321</name>
</gene>
<name>A0A2B4SSL0_STYPI</name>
<feature type="transmembrane region" description="Helical" evidence="7">
    <location>
        <begin position="12"/>
        <end position="33"/>
    </location>
</feature>
<feature type="transmembrane region" description="Helical" evidence="7">
    <location>
        <begin position="338"/>
        <end position="360"/>
    </location>
</feature>
<dbReference type="PRINTS" id="PR00342">
    <property type="entry name" value="RHESUSRHD"/>
</dbReference>
<keyword evidence="10" id="KW-1185">Reference proteome</keyword>
<dbReference type="SUPFAM" id="SSF111352">
    <property type="entry name" value="Ammonium transporter"/>
    <property type="match status" value="1"/>
</dbReference>
<proteinExistence type="inferred from homology"/>
<dbReference type="Pfam" id="PF00909">
    <property type="entry name" value="Ammonium_transp"/>
    <property type="match status" value="1"/>
</dbReference>
<keyword evidence="5 7" id="KW-0472">Membrane</keyword>
<organism evidence="9 10">
    <name type="scientific">Stylophora pistillata</name>
    <name type="common">Smooth cauliflower coral</name>
    <dbReference type="NCBI Taxonomy" id="50429"/>
    <lineage>
        <taxon>Eukaryota</taxon>
        <taxon>Metazoa</taxon>
        <taxon>Cnidaria</taxon>
        <taxon>Anthozoa</taxon>
        <taxon>Hexacorallia</taxon>
        <taxon>Scleractinia</taxon>
        <taxon>Astrocoeniina</taxon>
        <taxon>Pocilloporidae</taxon>
        <taxon>Stylophora</taxon>
    </lineage>
</organism>
<feature type="transmembrane region" description="Helical" evidence="7">
    <location>
        <begin position="56"/>
        <end position="77"/>
    </location>
</feature>
<dbReference type="InterPro" id="IPR002229">
    <property type="entry name" value="RhesusRHD"/>
</dbReference>
<reference evidence="10" key="1">
    <citation type="journal article" date="2017" name="bioRxiv">
        <title>Comparative analysis of the genomes of Stylophora pistillata and Acropora digitifera provides evidence for extensive differences between species of corals.</title>
        <authorList>
            <person name="Voolstra C.R."/>
            <person name="Li Y."/>
            <person name="Liew Y.J."/>
            <person name="Baumgarten S."/>
            <person name="Zoccola D."/>
            <person name="Flot J.-F."/>
            <person name="Tambutte S."/>
            <person name="Allemand D."/>
            <person name="Aranda M."/>
        </authorList>
    </citation>
    <scope>NUCLEOTIDE SEQUENCE [LARGE SCALE GENOMIC DNA]</scope>
</reference>
<sequence>MSDQSLGGHGKFAGLLLLLQGLLMILFVVFVGYSDDLLPANASEKNSKGGTVHDKYSVFEGLHFMLFIGFGLLMTFLKKYGFSALGYNFLISALVIEWSTMMQGFLDMQNSKIQLGLDSMIKGDLAAVAVTITFGALLGKTSHHQMLIISFIEVILYSANRAIGTRVFHAVDAGSSMYVHTFGAFYGLAVSRMLYNSKIVAHEKETSRYTSDLFATVGTIVLWVCWPSFNAVLVEGVARQRAIVNTYYAIITSCVTSCAFSALMTKGSKLSMVHLQNASLAGGVAVGTIAPMIIQPWGAVLIGFVSGALSTSSFKYSQPWLIRRLKVHDTCGVNSLHGLPGILGAVAGTISASIAGYKLYKTSLYTVFPARAPIFNSTQYFELVKFDPDAVDGLGWSSGKQAAFQFAALAVTLALAIAGGLLTGVIVKQPFFDPLRDEALYDDGEFWEVPSDFRPLPGTVYPPRENSAVQAEQTESLVQQEENESEEQADGQV</sequence>
<dbReference type="EMBL" id="LSMT01000009">
    <property type="protein sequence ID" value="PFX33664.1"/>
    <property type="molecule type" value="Genomic_DNA"/>
</dbReference>
<feature type="transmembrane region" description="Helical" evidence="7">
    <location>
        <begin position="300"/>
        <end position="317"/>
    </location>
</feature>
<dbReference type="PANTHER" id="PTHR11730:SF60">
    <property type="entry name" value="RH50, ISOFORM D"/>
    <property type="match status" value="1"/>
</dbReference>
<dbReference type="OrthoDB" id="534912at2759"/>
<feature type="transmembrane region" description="Helical" evidence="7">
    <location>
        <begin position="402"/>
        <end position="427"/>
    </location>
</feature>
<feature type="domain" description="Ammonium transporter AmtB-like" evidence="8">
    <location>
        <begin position="25"/>
        <end position="428"/>
    </location>
</feature>
<feature type="transmembrane region" description="Helical" evidence="7">
    <location>
        <begin position="84"/>
        <end position="101"/>
    </location>
</feature>